<dbReference type="PROSITE" id="PS50850">
    <property type="entry name" value="MFS"/>
    <property type="match status" value="1"/>
</dbReference>
<keyword evidence="5 8" id="KW-1133">Transmembrane helix</keyword>
<dbReference type="PANTHER" id="PTHR23501">
    <property type="entry name" value="MAJOR FACILITATOR SUPERFAMILY"/>
    <property type="match status" value="1"/>
</dbReference>
<accession>A0A9W9CR47</accession>
<feature type="transmembrane region" description="Helical" evidence="8">
    <location>
        <begin position="429"/>
        <end position="449"/>
    </location>
</feature>
<evidence type="ECO:0000256" key="2">
    <source>
        <dbReference type="ARBA" id="ARBA00008335"/>
    </source>
</evidence>
<feature type="transmembrane region" description="Helical" evidence="8">
    <location>
        <begin position="139"/>
        <end position="160"/>
    </location>
</feature>
<proteinExistence type="inferred from homology"/>
<evidence type="ECO:0000256" key="4">
    <source>
        <dbReference type="ARBA" id="ARBA00022692"/>
    </source>
</evidence>
<dbReference type="Gene3D" id="1.20.1250.20">
    <property type="entry name" value="MFS general substrate transporter like domains"/>
    <property type="match status" value="2"/>
</dbReference>
<feature type="transmembrane region" description="Helical" evidence="8">
    <location>
        <begin position="296"/>
        <end position="315"/>
    </location>
</feature>
<feature type="transmembrane region" description="Helical" evidence="8">
    <location>
        <begin position="115"/>
        <end position="133"/>
    </location>
</feature>
<keyword evidence="11" id="KW-1185">Reference proteome</keyword>
<comment type="caution">
    <text evidence="10">The sequence shown here is derived from an EMBL/GenBank/DDBJ whole genome shotgun (WGS) entry which is preliminary data.</text>
</comment>
<sequence length="620" mass="68364">MFCLKLDNLIPPRYPFQVREGQSPIGLTMSGAARVEVLYPHITLCNRICIFFSIFLVAFAYGLDSTLRYAYQPYVSAYSEEHDVLSTINVVTGVIAVAAQPGAARIADIFGRIQLLILSVCFYSIGTAIQAASTKVTTFAVGTVLYKLGYTVVVLLLEILVADITTLRARVFFSYIPPSSYLFIPWVAPIITTRLNKQHTSWRWAIGMFAIIYAICVLPLILAIIWVIRKAKKAGRYDRIKTPGQKYGGWALMKILFWQLDIIGISLVTSVLALILTPLTAAGGDQPKTHWTEARILAPIVIGILLIPVFIWWSTKAPYPVLPFQLFKQRAVWGSLGIALTLNFAWGCQGDYLFSVLIMAFNESQKSATQITSVYSFVSVSVGIVAGLVIFKARHLKPIVIIGTIPYLTAFGLFIFYTGAPAPRLEHFGIIAVQVLLGIGGGLFPYPALAGIQSATKHENVASVTALYFAIYHLGGTLGSTVSSTIWTQILPGKLKELLGDRTLAWNWYNDPSYMLKLYPSGTPTRDAVAIAVKHVQLILCITGLCVCVPLVYFSTKIRNTKLPDTQAVLGAEGYVIELDDVGRTAAEENQTKLSWANWTRYVKKYLPKYCGPDEEAPSC</sequence>
<dbReference type="GO" id="GO:0005886">
    <property type="term" value="C:plasma membrane"/>
    <property type="evidence" value="ECO:0007669"/>
    <property type="project" value="TreeGrafter"/>
</dbReference>
<feature type="transmembrane region" description="Helical" evidence="8">
    <location>
        <begin position="461"/>
        <end position="487"/>
    </location>
</feature>
<evidence type="ECO:0000256" key="7">
    <source>
        <dbReference type="ARBA" id="ARBA00023136"/>
    </source>
</evidence>
<organism evidence="10 11">
    <name type="scientific">Neocucurbitaria cava</name>
    <dbReference type="NCBI Taxonomy" id="798079"/>
    <lineage>
        <taxon>Eukaryota</taxon>
        <taxon>Fungi</taxon>
        <taxon>Dikarya</taxon>
        <taxon>Ascomycota</taxon>
        <taxon>Pezizomycotina</taxon>
        <taxon>Dothideomycetes</taxon>
        <taxon>Pleosporomycetidae</taxon>
        <taxon>Pleosporales</taxon>
        <taxon>Pleosporineae</taxon>
        <taxon>Cucurbitariaceae</taxon>
        <taxon>Neocucurbitaria</taxon>
    </lineage>
</organism>
<evidence type="ECO:0000313" key="10">
    <source>
        <dbReference type="EMBL" id="KAJ4376058.1"/>
    </source>
</evidence>
<evidence type="ECO:0000256" key="8">
    <source>
        <dbReference type="SAM" id="Phobius"/>
    </source>
</evidence>
<dbReference type="AlphaFoldDB" id="A0A9W9CR47"/>
<name>A0A9W9CR47_9PLEO</name>
<dbReference type="InterPro" id="IPR036259">
    <property type="entry name" value="MFS_trans_sf"/>
</dbReference>
<dbReference type="GO" id="GO:0015343">
    <property type="term" value="F:siderophore-iron transmembrane transporter activity"/>
    <property type="evidence" value="ECO:0007669"/>
    <property type="project" value="TreeGrafter"/>
</dbReference>
<feature type="transmembrane region" description="Helical" evidence="8">
    <location>
        <begin position="44"/>
        <end position="63"/>
    </location>
</feature>
<dbReference type="GO" id="GO:0005768">
    <property type="term" value="C:endosome"/>
    <property type="evidence" value="ECO:0007669"/>
    <property type="project" value="TreeGrafter"/>
</dbReference>
<keyword evidence="7 8" id="KW-0472">Membrane</keyword>
<feature type="domain" description="Major facilitator superfamily (MFS) profile" evidence="9">
    <location>
        <begin position="50"/>
        <end position="562"/>
    </location>
</feature>
<keyword evidence="4 8" id="KW-0812">Transmembrane</keyword>
<dbReference type="GO" id="GO:0005774">
    <property type="term" value="C:vacuolar membrane"/>
    <property type="evidence" value="ECO:0007669"/>
    <property type="project" value="TreeGrafter"/>
</dbReference>
<evidence type="ECO:0000256" key="5">
    <source>
        <dbReference type="ARBA" id="ARBA00022989"/>
    </source>
</evidence>
<feature type="transmembrane region" description="Helical" evidence="8">
    <location>
        <begin position="204"/>
        <end position="228"/>
    </location>
</feature>
<dbReference type="FunFam" id="1.20.1250.20:FF:000197">
    <property type="entry name" value="Siderophore iron transporter 1"/>
    <property type="match status" value="1"/>
</dbReference>
<evidence type="ECO:0000256" key="3">
    <source>
        <dbReference type="ARBA" id="ARBA00022448"/>
    </source>
</evidence>
<gene>
    <name evidence="10" type="primary">SIT1_1</name>
    <name evidence="10" type="ORF">N0V83_001339</name>
</gene>
<dbReference type="EMBL" id="JAPEUY010000002">
    <property type="protein sequence ID" value="KAJ4376058.1"/>
    <property type="molecule type" value="Genomic_DNA"/>
</dbReference>
<evidence type="ECO:0000256" key="1">
    <source>
        <dbReference type="ARBA" id="ARBA00004127"/>
    </source>
</evidence>
<comment type="similarity">
    <text evidence="2">Belongs to the major facilitator superfamily.</text>
</comment>
<dbReference type="Proteomes" id="UP001140560">
    <property type="component" value="Unassembled WGS sequence"/>
</dbReference>
<keyword evidence="3" id="KW-0813">Transport</keyword>
<feature type="transmembrane region" description="Helical" evidence="8">
    <location>
        <begin position="83"/>
        <end position="103"/>
    </location>
</feature>
<feature type="transmembrane region" description="Helical" evidence="8">
    <location>
        <begin position="336"/>
        <end position="361"/>
    </location>
</feature>
<dbReference type="Pfam" id="PF07690">
    <property type="entry name" value="MFS_1"/>
    <property type="match status" value="1"/>
</dbReference>
<feature type="transmembrane region" description="Helical" evidence="8">
    <location>
        <begin position="536"/>
        <end position="554"/>
    </location>
</feature>
<dbReference type="SUPFAM" id="SSF103473">
    <property type="entry name" value="MFS general substrate transporter"/>
    <property type="match status" value="1"/>
</dbReference>
<keyword evidence="6" id="KW-0406">Ion transport</keyword>
<feature type="transmembrane region" description="Helical" evidence="8">
    <location>
        <begin position="249"/>
        <end position="276"/>
    </location>
</feature>
<feature type="transmembrane region" description="Helical" evidence="8">
    <location>
        <begin position="398"/>
        <end position="417"/>
    </location>
</feature>
<feature type="transmembrane region" description="Helical" evidence="8">
    <location>
        <begin position="172"/>
        <end position="192"/>
    </location>
</feature>
<protein>
    <submittedName>
        <fullName evidence="10">Ferrioxamine B transporter</fullName>
    </submittedName>
</protein>
<evidence type="ECO:0000256" key="6">
    <source>
        <dbReference type="ARBA" id="ARBA00023065"/>
    </source>
</evidence>
<dbReference type="InterPro" id="IPR011701">
    <property type="entry name" value="MFS"/>
</dbReference>
<evidence type="ECO:0000313" key="11">
    <source>
        <dbReference type="Proteomes" id="UP001140560"/>
    </source>
</evidence>
<dbReference type="PANTHER" id="PTHR23501:SF92">
    <property type="entry name" value="GLUTATHIONE EXCHANGER 1-RELATED"/>
    <property type="match status" value="1"/>
</dbReference>
<evidence type="ECO:0000259" key="9">
    <source>
        <dbReference type="PROSITE" id="PS50850"/>
    </source>
</evidence>
<reference evidence="10" key="1">
    <citation type="submission" date="2022-10" db="EMBL/GenBank/DDBJ databases">
        <title>Tapping the CABI collections for fungal endophytes: first genome assemblies for Collariella, Neodidymelliopsis, Ascochyta clinopodiicola, Didymella pomorum, Didymosphaeria variabile, Neocosmospora piperis and Neocucurbitaria cava.</title>
        <authorList>
            <person name="Hill R."/>
        </authorList>
    </citation>
    <scope>NUCLEOTIDE SEQUENCE</scope>
    <source>
        <strain evidence="10">IMI 356814</strain>
    </source>
</reference>
<dbReference type="InterPro" id="IPR020846">
    <property type="entry name" value="MFS_dom"/>
</dbReference>
<dbReference type="OrthoDB" id="2241241at2759"/>
<comment type="subcellular location">
    <subcellularLocation>
        <location evidence="1">Endomembrane system</location>
        <topology evidence="1">Multi-pass membrane protein</topology>
    </subcellularLocation>
</comment>
<feature type="transmembrane region" description="Helical" evidence="8">
    <location>
        <begin position="373"/>
        <end position="391"/>
    </location>
</feature>